<dbReference type="EMBL" id="JAINUF010000003">
    <property type="protein sequence ID" value="KAJ8368696.1"/>
    <property type="molecule type" value="Genomic_DNA"/>
</dbReference>
<comment type="caution">
    <text evidence="2">The sequence shown here is derived from an EMBL/GenBank/DDBJ whole genome shotgun (WGS) entry which is preliminary data.</text>
</comment>
<proteinExistence type="predicted"/>
<name>A0A9Q1FVZ4_SYNKA</name>
<reference evidence="2" key="1">
    <citation type="journal article" date="2023" name="Science">
        <title>Genome structures resolve the early diversification of teleost fishes.</title>
        <authorList>
            <person name="Parey E."/>
            <person name="Louis A."/>
            <person name="Montfort J."/>
            <person name="Bouchez O."/>
            <person name="Roques C."/>
            <person name="Iampietro C."/>
            <person name="Lluch J."/>
            <person name="Castinel A."/>
            <person name="Donnadieu C."/>
            <person name="Desvignes T."/>
            <person name="Floi Bucao C."/>
            <person name="Jouanno E."/>
            <person name="Wen M."/>
            <person name="Mejri S."/>
            <person name="Dirks R."/>
            <person name="Jansen H."/>
            <person name="Henkel C."/>
            <person name="Chen W.J."/>
            <person name="Zahm M."/>
            <person name="Cabau C."/>
            <person name="Klopp C."/>
            <person name="Thompson A.W."/>
            <person name="Robinson-Rechavi M."/>
            <person name="Braasch I."/>
            <person name="Lecointre G."/>
            <person name="Bobe J."/>
            <person name="Postlethwait J.H."/>
            <person name="Berthelot C."/>
            <person name="Roest Crollius H."/>
            <person name="Guiguen Y."/>
        </authorList>
    </citation>
    <scope>NUCLEOTIDE SEQUENCE</scope>
    <source>
        <strain evidence="2">WJC10195</strain>
    </source>
</reference>
<feature type="region of interest" description="Disordered" evidence="1">
    <location>
        <begin position="72"/>
        <end position="92"/>
    </location>
</feature>
<keyword evidence="3" id="KW-1185">Reference proteome</keyword>
<evidence type="ECO:0000256" key="1">
    <source>
        <dbReference type="SAM" id="MobiDB-lite"/>
    </source>
</evidence>
<dbReference type="AlphaFoldDB" id="A0A9Q1FVZ4"/>
<sequence>MGEYTGPLNTFLDELDTLLSSFPEDGTPVILLDDFLIHFEEKTLEDTDVLQLVTHQRETTCPLDPIPSAVLQSISEQPARPSSVRLQNRALN</sequence>
<organism evidence="2 3">
    <name type="scientific">Synaphobranchus kaupii</name>
    <name type="common">Kaup's arrowtooth eel</name>
    <dbReference type="NCBI Taxonomy" id="118154"/>
    <lineage>
        <taxon>Eukaryota</taxon>
        <taxon>Metazoa</taxon>
        <taxon>Chordata</taxon>
        <taxon>Craniata</taxon>
        <taxon>Vertebrata</taxon>
        <taxon>Euteleostomi</taxon>
        <taxon>Actinopterygii</taxon>
        <taxon>Neopterygii</taxon>
        <taxon>Teleostei</taxon>
        <taxon>Anguilliformes</taxon>
        <taxon>Synaphobranchidae</taxon>
        <taxon>Synaphobranchus</taxon>
    </lineage>
</organism>
<accession>A0A9Q1FVZ4</accession>
<gene>
    <name evidence="2" type="ORF">SKAU_G00087240</name>
</gene>
<dbReference type="OrthoDB" id="9966698at2759"/>
<dbReference type="Proteomes" id="UP001152622">
    <property type="component" value="Chromosome 3"/>
</dbReference>
<evidence type="ECO:0000313" key="2">
    <source>
        <dbReference type="EMBL" id="KAJ8368696.1"/>
    </source>
</evidence>
<protein>
    <submittedName>
        <fullName evidence="2">Uncharacterized protein</fullName>
    </submittedName>
</protein>
<evidence type="ECO:0000313" key="3">
    <source>
        <dbReference type="Proteomes" id="UP001152622"/>
    </source>
</evidence>